<dbReference type="EMBL" id="JBHGVX010000001">
    <property type="protein sequence ID" value="KAL1801680.1"/>
    <property type="molecule type" value="Genomic_DNA"/>
</dbReference>
<sequence length="389" mass="44732">MSSSSSSLPFSSSSDRTGNLPLSVRLQYVLSARKLRIVFIVGGFFLLVGIFIRFDEHIVRLPSQFRPFTKHNASSAKEPAWCPSSVAGDNIVWSDFAYVQYVTNSNYLCNSLIIFEALRRHGTKEDPLMMYPQEWSVPQDVLDDDAPPVDYEGGLLAQARDKYHVHLNPIQVKTYVDGNDAMWQDSYTKLLAWNQTQYKRVISLDSDATLLNHMDELFLLPAAPVAMPRVCWLEQFFLSSQLIVIEPSEDSWQRVQSAMEQHESHDYDMDILNKVFGASTLVIPHRRYDLLTGEFRSDVDKHEAYLGSPTETWNARDALAEAKFVHFFDWPLPKPWLSATEEQTSKQQPSCRSVSEGETDCTDREVWLELRKDFFERRLRICGHAYDNV</sequence>
<dbReference type="InterPro" id="IPR029044">
    <property type="entry name" value="Nucleotide-diphossugar_trans"/>
</dbReference>
<comment type="caution">
    <text evidence="2">The sequence shown here is derived from an EMBL/GenBank/DDBJ whole genome shotgun (WGS) entry which is preliminary data.</text>
</comment>
<proteinExistence type="predicted"/>
<name>A0ABR3UZU6_9PLEO</name>
<evidence type="ECO:0000313" key="3">
    <source>
        <dbReference type="Proteomes" id="UP001578633"/>
    </source>
</evidence>
<dbReference type="SUPFAM" id="SSF53448">
    <property type="entry name" value="Nucleotide-diphospho-sugar transferases"/>
    <property type="match status" value="1"/>
</dbReference>
<dbReference type="GeneID" id="96082344"/>
<reference evidence="2 3" key="1">
    <citation type="submission" date="2024-09" db="EMBL/GenBank/DDBJ databases">
        <title>T2T genomes of carrot and Alternaria dauci and their utility for understanding host-pathogen interaction during carrot leaf blight disease.</title>
        <authorList>
            <person name="Liu W."/>
            <person name="Xu S."/>
            <person name="Ou C."/>
            <person name="Liu X."/>
            <person name="Zhuang F."/>
            <person name="Deng X.W."/>
        </authorList>
    </citation>
    <scope>NUCLEOTIDE SEQUENCE [LARGE SCALE GENOMIC DNA]</scope>
    <source>
        <strain evidence="2 3">A2016</strain>
    </source>
</reference>
<keyword evidence="1" id="KW-0812">Transmembrane</keyword>
<dbReference type="PANTHER" id="PTHR11183">
    <property type="entry name" value="GLYCOGENIN SUBFAMILY MEMBER"/>
    <property type="match status" value="1"/>
</dbReference>
<gene>
    <name evidence="2" type="ORF">ACET3X_002022</name>
</gene>
<evidence type="ECO:0000313" key="2">
    <source>
        <dbReference type="EMBL" id="KAL1801680.1"/>
    </source>
</evidence>
<keyword evidence="1" id="KW-1133">Transmembrane helix</keyword>
<feature type="transmembrane region" description="Helical" evidence="1">
    <location>
        <begin position="35"/>
        <end position="54"/>
    </location>
</feature>
<keyword evidence="1" id="KW-0472">Membrane</keyword>
<dbReference type="InterPro" id="IPR050587">
    <property type="entry name" value="GNT1/Glycosyltrans_8"/>
</dbReference>
<organism evidence="2 3">
    <name type="scientific">Alternaria dauci</name>
    <dbReference type="NCBI Taxonomy" id="48095"/>
    <lineage>
        <taxon>Eukaryota</taxon>
        <taxon>Fungi</taxon>
        <taxon>Dikarya</taxon>
        <taxon>Ascomycota</taxon>
        <taxon>Pezizomycotina</taxon>
        <taxon>Dothideomycetes</taxon>
        <taxon>Pleosporomycetidae</taxon>
        <taxon>Pleosporales</taxon>
        <taxon>Pleosporineae</taxon>
        <taxon>Pleosporaceae</taxon>
        <taxon>Alternaria</taxon>
        <taxon>Alternaria sect. Porri</taxon>
    </lineage>
</organism>
<evidence type="ECO:0000256" key="1">
    <source>
        <dbReference type="SAM" id="Phobius"/>
    </source>
</evidence>
<keyword evidence="3" id="KW-1185">Reference proteome</keyword>
<dbReference type="Gene3D" id="3.90.550.10">
    <property type="entry name" value="Spore Coat Polysaccharide Biosynthesis Protein SpsA, Chain A"/>
    <property type="match status" value="1"/>
</dbReference>
<dbReference type="Proteomes" id="UP001578633">
    <property type="component" value="Chromosome 1"/>
</dbReference>
<accession>A0ABR3UZU6</accession>
<dbReference type="RefSeq" id="XP_069312264.1">
    <property type="nucleotide sequence ID" value="XM_069447379.1"/>
</dbReference>
<protein>
    <submittedName>
        <fullName evidence="2">Uncharacterized protein</fullName>
    </submittedName>
</protein>